<dbReference type="EMBL" id="JAIWYP010000005">
    <property type="protein sequence ID" value="KAH3822129.1"/>
    <property type="molecule type" value="Genomic_DNA"/>
</dbReference>
<accession>A0A9D4GRS3</accession>
<organism evidence="1 2">
    <name type="scientific">Dreissena polymorpha</name>
    <name type="common">Zebra mussel</name>
    <name type="synonym">Mytilus polymorpha</name>
    <dbReference type="NCBI Taxonomy" id="45954"/>
    <lineage>
        <taxon>Eukaryota</taxon>
        <taxon>Metazoa</taxon>
        <taxon>Spiralia</taxon>
        <taxon>Lophotrochozoa</taxon>
        <taxon>Mollusca</taxon>
        <taxon>Bivalvia</taxon>
        <taxon>Autobranchia</taxon>
        <taxon>Heteroconchia</taxon>
        <taxon>Euheterodonta</taxon>
        <taxon>Imparidentia</taxon>
        <taxon>Neoheterodontei</taxon>
        <taxon>Myida</taxon>
        <taxon>Dreissenoidea</taxon>
        <taxon>Dreissenidae</taxon>
        <taxon>Dreissena</taxon>
    </lineage>
</organism>
<protein>
    <submittedName>
        <fullName evidence="1">Uncharacterized protein</fullName>
    </submittedName>
</protein>
<name>A0A9D4GRS3_DREPO</name>
<keyword evidence="2" id="KW-1185">Reference proteome</keyword>
<dbReference type="Proteomes" id="UP000828390">
    <property type="component" value="Unassembled WGS sequence"/>
</dbReference>
<gene>
    <name evidence="1" type="ORF">DPMN_123899</name>
</gene>
<comment type="caution">
    <text evidence="1">The sequence shown here is derived from an EMBL/GenBank/DDBJ whole genome shotgun (WGS) entry which is preliminary data.</text>
</comment>
<reference evidence="1" key="2">
    <citation type="submission" date="2020-11" db="EMBL/GenBank/DDBJ databases">
        <authorList>
            <person name="McCartney M.A."/>
            <person name="Auch B."/>
            <person name="Kono T."/>
            <person name="Mallez S."/>
            <person name="Becker A."/>
            <person name="Gohl D.M."/>
            <person name="Silverstein K.A.T."/>
            <person name="Koren S."/>
            <person name="Bechman K.B."/>
            <person name="Herman A."/>
            <person name="Abrahante J.E."/>
            <person name="Garbe J."/>
        </authorList>
    </citation>
    <scope>NUCLEOTIDE SEQUENCE</scope>
    <source>
        <strain evidence="1">Duluth1</strain>
        <tissue evidence="1">Whole animal</tissue>
    </source>
</reference>
<proteinExistence type="predicted"/>
<evidence type="ECO:0000313" key="1">
    <source>
        <dbReference type="EMBL" id="KAH3822129.1"/>
    </source>
</evidence>
<sequence length="84" mass="10183">MRHRKCRTVPYRSDSEAYREPYRGETITIYHPTEYRDTLSLTTCSDTSTDPRPREIQASRYEAIPVLIHTRERYEPHDMQLFQY</sequence>
<reference evidence="1" key="1">
    <citation type="journal article" date="2019" name="bioRxiv">
        <title>The Genome of the Zebra Mussel, Dreissena polymorpha: A Resource for Invasive Species Research.</title>
        <authorList>
            <person name="McCartney M.A."/>
            <person name="Auch B."/>
            <person name="Kono T."/>
            <person name="Mallez S."/>
            <person name="Zhang Y."/>
            <person name="Obille A."/>
            <person name="Becker A."/>
            <person name="Abrahante J.E."/>
            <person name="Garbe J."/>
            <person name="Badalamenti J.P."/>
            <person name="Herman A."/>
            <person name="Mangelson H."/>
            <person name="Liachko I."/>
            <person name="Sullivan S."/>
            <person name="Sone E.D."/>
            <person name="Koren S."/>
            <person name="Silverstein K.A.T."/>
            <person name="Beckman K.B."/>
            <person name="Gohl D.M."/>
        </authorList>
    </citation>
    <scope>NUCLEOTIDE SEQUENCE</scope>
    <source>
        <strain evidence="1">Duluth1</strain>
        <tissue evidence="1">Whole animal</tissue>
    </source>
</reference>
<evidence type="ECO:0000313" key="2">
    <source>
        <dbReference type="Proteomes" id="UP000828390"/>
    </source>
</evidence>
<dbReference type="AlphaFoldDB" id="A0A9D4GRS3"/>